<comment type="caution">
    <text evidence="1">The sequence shown here is derived from an EMBL/GenBank/DDBJ whole genome shotgun (WGS) entry which is preliminary data.</text>
</comment>
<name>A0ACB6QV29_9PLEO</name>
<dbReference type="Proteomes" id="UP000799755">
    <property type="component" value="Unassembled WGS sequence"/>
</dbReference>
<dbReference type="EMBL" id="MU003510">
    <property type="protein sequence ID" value="KAF2469927.1"/>
    <property type="molecule type" value="Genomic_DNA"/>
</dbReference>
<evidence type="ECO:0000313" key="2">
    <source>
        <dbReference type="Proteomes" id="UP000799755"/>
    </source>
</evidence>
<protein>
    <submittedName>
        <fullName evidence="1">Cysteine proteinase</fullName>
    </submittedName>
</protein>
<evidence type="ECO:0000313" key="1">
    <source>
        <dbReference type="EMBL" id="KAF2469927.1"/>
    </source>
</evidence>
<reference evidence="1" key="1">
    <citation type="journal article" date="2020" name="Stud. Mycol.">
        <title>101 Dothideomycetes genomes: a test case for predicting lifestyles and emergence of pathogens.</title>
        <authorList>
            <person name="Haridas S."/>
            <person name="Albert R."/>
            <person name="Binder M."/>
            <person name="Bloem J."/>
            <person name="Labutti K."/>
            <person name="Salamov A."/>
            <person name="Andreopoulos B."/>
            <person name="Baker S."/>
            <person name="Barry K."/>
            <person name="Bills G."/>
            <person name="Bluhm B."/>
            <person name="Cannon C."/>
            <person name="Castanera R."/>
            <person name="Culley D."/>
            <person name="Daum C."/>
            <person name="Ezra D."/>
            <person name="Gonzalez J."/>
            <person name="Henrissat B."/>
            <person name="Kuo A."/>
            <person name="Liang C."/>
            <person name="Lipzen A."/>
            <person name="Lutzoni F."/>
            <person name="Magnuson J."/>
            <person name="Mondo S."/>
            <person name="Nolan M."/>
            <person name="Ohm R."/>
            <person name="Pangilinan J."/>
            <person name="Park H.-J."/>
            <person name="Ramirez L."/>
            <person name="Alfaro M."/>
            <person name="Sun H."/>
            <person name="Tritt A."/>
            <person name="Yoshinaga Y."/>
            <person name="Zwiers L.-H."/>
            <person name="Turgeon B."/>
            <person name="Goodwin S."/>
            <person name="Spatafora J."/>
            <person name="Crous P."/>
            <person name="Grigoriev I."/>
        </authorList>
    </citation>
    <scope>NUCLEOTIDE SEQUENCE</scope>
    <source>
        <strain evidence="1">ATCC 200398</strain>
    </source>
</reference>
<keyword evidence="2" id="KW-1185">Reference proteome</keyword>
<accession>A0ACB6QV29</accession>
<proteinExistence type="predicted"/>
<sequence length="334" mass="38161">MGCRPALTRQQLDEYFDRLCVPPSARTYDISLASDASKLDFLQLVQRHQLAKVPWENLTLHYSWHGLINVSVPHLFTKITQNTGRGGYCMEANYLFHVVLYSLGFDTHMLGARIFRGHGYGGWTHNVNVVTIGTQRYLLDGGYGPRGPSWAMPLEHETVSEQIYPAQAKLVYDRIPENLDSSQRLWIYHYRKNPQEQWTPQYCFAELEFIPADIEAMNFEPSLNRRTFFTHKVVAARFTTNEDDDMGTFPKTPGQEVVGEEVNGSVTLDHDVLRWRKRGGEKVEIRLRSERERVRALEQYFGIVLSADEQQAIMGTAAQMGGGTVGLEETEDLV</sequence>
<organism evidence="1 2">
    <name type="scientific">Lindgomyces ingoldianus</name>
    <dbReference type="NCBI Taxonomy" id="673940"/>
    <lineage>
        <taxon>Eukaryota</taxon>
        <taxon>Fungi</taxon>
        <taxon>Dikarya</taxon>
        <taxon>Ascomycota</taxon>
        <taxon>Pezizomycotina</taxon>
        <taxon>Dothideomycetes</taxon>
        <taxon>Pleosporomycetidae</taxon>
        <taxon>Pleosporales</taxon>
        <taxon>Lindgomycetaceae</taxon>
        <taxon>Lindgomyces</taxon>
    </lineage>
</organism>
<gene>
    <name evidence="1" type="ORF">BDR25DRAFT_334800</name>
</gene>